<keyword evidence="1" id="KW-1133">Transmembrane helix</keyword>
<keyword evidence="1" id="KW-0472">Membrane</keyword>
<keyword evidence="3" id="KW-1185">Reference proteome</keyword>
<dbReference type="EMBL" id="JAATJM010000001">
    <property type="protein sequence ID" value="NJC39941.1"/>
    <property type="molecule type" value="Genomic_DNA"/>
</dbReference>
<evidence type="ECO:0000313" key="3">
    <source>
        <dbReference type="Proteomes" id="UP000587415"/>
    </source>
</evidence>
<evidence type="ECO:0000256" key="1">
    <source>
        <dbReference type="SAM" id="Phobius"/>
    </source>
</evidence>
<accession>A0A7X5YH83</accession>
<keyword evidence="1" id="KW-0812">Transmembrane</keyword>
<feature type="transmembrane region" description="Helical" evidence="1">
    <location>
        <begin position="69"/>
        <end position="92"/>
    </location>
</feature>
<feature type="transmembrane region" description="Helical" evidence="1">
    <location>
        <begin position="112"/>
        <end position="133"/>
    </location>
</feature>
<comment type="caution">
    <text evidence="2">The sequence shown here is derived from an EMBL/GenBank/DDBJ whole genome shotgun (WGS) entry which is preliminary data.</text>
</comment>
<organism evidence="2 3">
    <name type="scientific">Brevundimonas alba</name>
    <dbReference type="NCBI Taxonomy" id="74314"/>
    <lineage>
        <taxon>Bacteria</taxon>
        <taxon>Pseudomonadati</taxon>
        <taxon>Pseudomonadota</taxon>
        <taxon>Alphaproteobacteria</taxon>
        <taxon>Caulobacterales</taxon>
        <taxon>Caulobacteraceae</taxon>
        <taxon>Brevundimonas</taxon>
    </lineage>
</organism>
<proteinExistence type="predicted"/>
<feature type="transmembrane region" description="Helical" evidence="1">
    <location>
        <begin position="38"/>
        <end position="57"/>
    </location>
</feature>
<evidence type="ECO:0000313" key="2">
    <source>
        <dbReference type="EMBL" id="NJC39941.1"/>
    </source>
</evidence>
<sequence>MSAFEFFFSFFGLILGLSVAEVMTGFARVLKRRNRIRMGYVTPLLAGLLLLDLASFWSNTWGMMQQIQISLHLLIVGVVVAGTYFLAASLVFPDDLDEWNSLDAFYDTHKRWVVGGVWLANMVSGIGFTAFVTTPDEFWPNMVSADSLITVATFSAIMGGAAFIRDHRINAALFVVGMALYLF</sequence>
<protein>
    <submittedName>
        <fullName evidence="2">Uncharacterized protein</fullName>
    </submittedName>
</protein>
<dbReference type="RefSeq" id="WP_168044869.1">
    <property type="nucleotide sequence ID" value="NZ_JAATJM010000001.1"/>
</dbReference>
<reference evidence="2 3" key="1">
    <citation type="submission" date="2020-03" db="EMBL/GenBank/DDBJ databases">
        <title>Genomic Encyclopedia of Type Strains, Phase IV (KMG-IV): sequencing the most valuable type-strain genomes for metagenomic binning, comparative biology and taxonomic classification.</title>
        <authorList>
            <person name="Goeker M."/>
        </authorList>
    </citation>
    <scope>NUCLEOTIDE SEQUENCE [LARGE SCALE GENOMIC DNA]</scope>
    <source>
        <strain evidence="2 3">DSM 4736</strain>
    </source>
</reference>
<feature type="transmembrane region" description="Helical" evidence="1">
    <location>
        <begin position="145"/>
        <end position="164"/>
    </location>
</feature>
<feature type="transmembrane region" description="Helical" evidence="1">
    <location>
        <begin position="6"/>
        <end position="26"/>
    </location>
</feature>
<dbReference type="AlphaFoldDB" id="A0A7X5YH83"/>
<dbReference type="Proteomes" id="UP000587415">
    <property type="component" value="Unassembled WGS sequence"/>
</dbReference>
<name>A0A7X5YH83_9CAUL</name>
<gene>
    <name evidence="2" type="ORF">GGQ87_000199</name>
</gene>